<dbReference type="Proteomes" id="UP000027138">
    <property type="component" value="Unassembled WGS sequence"/>
</dbReference>
<evidence type="ECO:0000313" key="2">
    <source>
        <dbReference type="EMBL" id="KDP34431.1"/>
    </source>
</evidence>
<feature type="region of interest" description="Disordered" evidence="1">
    <location>
        <begin position="1"/>
        <end position="36"/>
    </location>
</feature>
<dbReference type="EMBL" id="KK914529">
    <property type="protein sequence ID" value="KDP34431.1"/>
    <property type="molecule type" value="Genomic_DNA"/>
</dbReference>
<evidence type="ECO:0000256" key="1">
    <source>
        <dbReference type="SAM" id="MobiDB-lite"/>
    </source>
</evidence>
<organism evidence="2 3">
    <name type="scientific">Jatropha curcas</name>
    <name type="common">Barbados nut</name>
    <dbReference type="NCBI Taxonomy" id="180498"/>
    <lineage>
        <taxon>Eukaryota</taxon>
        <taxon>Viridiplantae</taxon>
        <taxon>Streptophyta</taxon>
        <taxon>Embryophyta</taxon>
        <taxon>Tracheophyta</taxon>
        <taxon>Spermatophyta</taxon>
        <taxon>Magnoliopsida</taxon>
        <taxon>eudicotyledons</taxon>
        <taxon>Gunneridae</taxon>
        <taxon>Pentapetalae</taxon>
        <taxon>rosids</taxon>
        <taxon>fabids</taxon>
        <taxon>Malpighiales</taxon>
        <taxon>Euphorbiaceae</taxon>
        <taxon>Crotonoideae</taxon>
        <taxon>Jatropheae</taxon>
        <taxon>Jatropha</taxon>
    </lineage>
</organism>
<protein>
    <submittedName>
        <fullName evidence="2">Uncharacterized protein</fullName>
    </submittedName>
</protein>
<name>A0A067KDX4_JATCU</name>
<evidence type="ECO:0000313" key="3">
    <source>
        <dbReference type="Proteomes" id="UP000027138"/>
    </source>
</evidence>
<dbReference type="AlphaFoldDB" id="A0A067KDX4"/>
<reference evidence="2 3" key="1">
    <citation type="journal article" date="2014" name="PLoS ONE">
        <title>Global Analysis of Gene Expression Profiles in Physic Nut (Jatropha curcas L.) Seedlings Exposed to Salt Stress.</title>
        <authorList>
            <person name="Zhang L."/>
            <person name="Zhang C."/>
            <person name="Wu P."/>
            <person name="Chen Y."/>
            <person name="Li M."/>
            <person name="Jiang H."/>
            <person name="Wu G."/>
        </authorList>
    </citation>
    <scope>NUCLEOTIDE SEQUENCE [LARGE SCALE GENOMIC DNA]</scope>
    <source>
        <strain evidence="3">cv. GZQX0401</strain>
        <tissue evidence="2">Young leaves</tissue>
    </source>
</reference>
<keyword evidence="3" id="KW-1185">Reference proteome</keyword>
<sequence>MDNTSAPNPPSLYLYDFQPPSQSTGVEPTDAIPPPASPCRRAVSSSPSDFVFCFRTASKRSCDLDRQLAPLSFPCLSGEFCVIGRLQFSSDDDAARKLLFSLLVRRRSRKTLNVSVVSDCFLARLVEGQSMWFFPAAVSYASRLRLSFRQTQPLISANFV</sequence>
<proteinExistence type="predicted"/>
<gene>
    <name evidence="2" type="ORF">JCGZ_12791</name>
</gene>
<accession>A0A067KDX4</accession>